<evidence type="ECO:0000256" key="2">
    <source>
        <dbReference type="SAM" id="Phobius"/>
    </source>
</evidence>
<keyword evidence="2" id="KW-1133">Transmembrane helix</keyword>
<dbReference type="AlphaFoldDB" id="A0A974P5H6"/>
<gene>
    <name evidence="3" type="ORF">JKL49_10030</name>
</gene>
<feature type="region of interest" description="Disordered" evidence="1">
    <location>
        <begin position="59"/>
        <end position="97"/>
    </location>
</feature>
<feature type="transmembrane region" description="Helical" evidence="2">
    <location>
        <begin position="122"/>
        <end position="140"/>
    </location>
</feature>
<organism evidence="3">
    <name type="scientific">Phenylobacterium glaciei</name>
    <dbReference type="NCBI Taxonomy" id="2803784"/>
    <lineage>
        <taxon>Bacteria</taxon>
        <taxon>Pseudomonadati</taxon>
        <taxon>Pseudomonadota</taxon>
        <taxon>Alphaproteobacteria</taxon>
        <taxon>Caulobacterales</taxon>
        <taxon>Caulobacteraceae</taxon>
        <taxon>Phenylobacterium</taxon>
    </lineage>
</organism>
<feature type="compositionally biased region" description="Basic residues" evidence="1">
    <location>
        <begin position="61"/>
        <end position="75"/>
    </location>
</feature>
<proteinExistence type="predicted"/>
<dbReference type="EMBL" id="CP068570">
    <property type="protein sequence ID" value="QQZ51352.1"/>
    <property type="molecule type" value="Genomic_DNA"/>
</dbReference>
<protein>
    <submittedName>
        <fullName evidence="3">Uncharacterized protein</fullName>
    </submittedName>
</protein>
<reference evidence="3" key="1">
    <citation type="submission" date="2021-01" db="EMBL/GenBank/DDBJ databases">
        <title>Genome sequence of Phenylobacterium sp. 20VBR1 isolated from a valley glaceir, Ny-Alesund, Svalbard.</title>
        <authorList>
            <person name="Thomas F.A."/>
            <person name="Krishnan K.P."/>
            <person name="Sinha R.K."/>
        </authorList>
    </citation>
    <scope>NUCLEOTIDE SEQUENCE</scope>
    <source>
        <strain evidence="3">20VBR1</strain>
    </source>
</reference>
<sequence>MLFELAQDREAEPVVHAVFHLDDRRLLTVQRSTGEAAGAKFDLGDALFQVGRVDLVGQAGRGHRTARPRPHHRRRQDRDATPSDHLKPLAHDNQSYDYNANDCQLHRRANTRSRSFEMRLKLAALTAALFAVGVAAQAALSCRW</sequence>
<evidence type="ECO:0000313" key="3">
    <source>
        <dbReference type="EMBL" id="QQZ51352.1"/>
    </source>
</evidence>
<feature type="compositionally biased region" description="Basic and acidic residues" evidence="1">
    <location>
        <begin position="76"/>
        <end position="90"/>
    </location>
</feature>
<accession>A0A974P5H6</accession>
<keyword evidence="2" id="KW-0472">Membrane</keyword>
<keyword evidence="2" id="KW-0812">Transmembrane</keyword>
<name>A0A974P5H6_9CAUL</name>
<evidence type="ECO:0000256" key="1">
    <source>
        <dbReference type="SAM" id="MobiDB-lite"/>
    </source>
</evidence>